<dbReference type="AlphaFoldDB" id="A0A538UAN2"/>
<evidence type="ECO:0000256" key="1">
    <source>
        <dbReference type="SAM" id="Phobius"/>
    </source>
</evidence>
<dbReference type="EMBL" id="VBPB01000089">
    <property type="protein sequence ID" value="TMQ72907.1"/>
    <property type="molecule type" value="Genomic_DNA"/>
</dbReference>
<name>A0A538UAN2_UNCEI</name>
<evidence type="ECO:0000313" key="2">
    <source>
        <dbReference type="EMBL" id="TMQ72907.1"/>
    </source>
</evidence>
<keyword evidence="1" id="KW-0472">Membrane</keyword>
<proteinExistence type="predicted"/>
<gene>
    <name evidence="2" type="ORF">E6K81_06175</name>
</gene>
<feature type="transmembrane region" description="Helical" evidence="1">
    <location>
        <begin position="89"/>
        <end position="117"/>
    </location>
</feature>
<sequence>MLVVAILCGSLICVVQASFFEWAFHRYWLHRPWLPESCFTSHTLIHHQLCKHDDTFVVVEEEQEEALTFKWWGGPALILINLAPWALGAWGLAAAGVSFPSLAFLIAFAVTMSLYYAGYEGLHHLMHKPALPFIVRSRYFRFIERHHRIHHIHMDRNLNVLLPLADLCLGTLVTAMPAATPTPEAARKLARRHSEFGRRMQGGPR</sequence>
<dbReference type="Proteomes" id="UP000319771">
    <property type="component" value="Unassembled WGS sequence"/>
</dbReference>
<evidence type="ECO:0000313" key="3">
    <source>
        <dbReference type="Proteomes" id="UP000319771"/>
    </source>
</evidence>
<accession>A0A538UAN2</accession>
<keyword evidence="1" id="KW-1133">Transmembrane helix</keyword>
<organism evidence="2 3">
    <name type="scientific">Eiseniibacteriota bacterium</name>
    <dbReference type="NCBI Taxonomy" id="2212470"/>
    <lineage>
        <taxon>Bacteria</taxon>
        <taxon>Candidatus Eiseniibacteriota</taxon>
    </lineage>
</organism>
<protein>
    <submittedName>
        <fullName evidence="2">Uncharacterized protein</fullName>
    </submittedName>
</protein>
<keyword evidence="1" id="KW-0812">Transmembrane</keyword>
<comment type="caution">
    <text evidence="2">The sequence shown here is derived from an EMBL/GenBank/DDBJ whole genome shotgun (WGS) entry which is preliminary data.</text>
</comment>
<reference evidence="2 3" key="1">
    <citation type="journal article" date="2019" name="Nat. Microbiol.">
        <title>Mediterranean grassland soil C-N compound turnover is dependent on rainfall and depth, and is mediated by genomically divergent microorganisms.</title>
        <authorList>
            <person name="Diamond S."/>
            <person name="Andeer P.F."/>
            <person name="Li Z."/>
            <person name="Crits-Christoph A."/>
            <person name="Burstein D."/>
            <person name="Anantharaman K."/>
            <person name="Lane K.R."/>
            <person name="Thomas B.C."/>
            <person name="Pan C."/>
            <person name="Northen T.R."/>
            <person name="Banfield J.F."/>
        </authorList>
    </citation>
    <scope>NUCLEOTIDE SEQUENCE [LARGE SCALE GENOMIC DNA]</scope>
    <source>
        <strain evidence="2">WS_11</strain>
    </source>
</reference>